<dbReference type="AlphaFoldDB" id="A0A923MDP8"/>
<accession>A0A923MDP8</accession>
<dbReference type="Proteomes" id="UP000596827">
    <property type="component" value="Unassembled WGS sequence"/>
</dbReference>
<name>A0A923MDP8_9BURK</name>
<feature type="region of interest" description="Disordered" evidence="1">
    <location>
        <begin position="1"/>
        <end position="31"/>
    </location>
</feature>
<comment type="caution">
    <text evidence="2">The sequence shown here is derived from an EMBL/GenBank/DDBJ whole genome shotgun (WGS) entry which is preliminary data.</text>
</comment>
<evidence type="ECO:0000313" key="2">
    <source>
        <dbReference type="EMBL" id="MBC5767529.1"/>
    </source>
</evidence>
<keyword evidence="3" id="KW-1185">Reference proteome</keyword>
<gene>
    <name evidence="2" type="ORF">H8R02_23900</name>
</gene>
<evidence type="ECO:0000313" key="3">
    <source>
        <dbReference type="Proteomes" id="UP000596827"/>
    </source>
</evidence>
<reference evidence="2" key="1">
    <citation type="submission" date="2020-08" db="EMBL/GenBank/DDBJ databases">
        <title>Ramlibacter sp. GTP1 16S ribosomal RNA gene genome sequencing and assembly.</title>
        <authorList>
            <person name="Kang M."/>
        </authorList>
    </citation>
    <scope>NUCLEOTIDE SEQUENCE</scope>
    <source>
        <strain evidence="2">GTP1</strain>
    </source>
</reference>
<sequence length="65" mass="7202">MQTLILGRSTPAFRPASPGTLPPSQSAPPAPIDREVAAHYLGCLERRQALERTRALDFFQQLVTR</sequence>
<dbReference type="RefSeq" id="WP_187084014.1">
    <property type="nucleotide sequence ID" value="NZ_JACORU010000011.1"/>
</dbReference>
<evidence type="ECO:0000256" key="1">
    <source>
        <dbReference type="SAM" id="MobiDB-lite"/>
    </source>
</evidence>
<dbReference type="EMBL" id="JACORU010000011">
    <property type="protein sequence ID" value="MBC5767529.1"/>
    <property type="molecule type" value="Genomic_DNA"/>
</dbReference>
<protein>
    <submittedName>
        <fullName evidence="2">Uncharacterized protein</fullName>
    </submittedName>
</protein>
<organism evidence="2 3">
    <name type="scientific">Ramlibacter albus</name>
    <dbReference type="NCBI Taxonomy" id="2079448"/>
    <lineage>
        <taxon>Bacteria</taxon>
        <taxon>Pseudomonadati</taxon>
        <taxon>Pseudomonadota</taxon>
        <taxon>Betaproteobacteria</taxon>
        <taxon>Burkholderiales</taxon>
        <taxon>Comamonadaceae</taxon>
        <taxon>Ramlibacter</taxon>
    </lineage>
</organism>
<proteinExistence type="predicted"/>